<gene>
    <name evidence="8" type="ORF">F4560_001265</name>
</gene>
<evidence type="ECO:0000259" key="7">
    <source>
        <dbReference type="PROSITE" id="PS50110"/>
    </source>
</evidence>
<feature type="domain" description="HTH luxR-type" evidence="6">
    <location>
        <begin position="146"/>
        <end position="211"/>
    </location>
</feature>
<keyword evidence="9" id="KW-1185">Reference proteome</keyword>
<feature type="modified residue" description="4-aspartylphosphate" evidence="5">
    <location>
        <position position="55"/>
    </location>
</feature>
<reference evidence="8 9" key="1">
    <citation type="submission" date="2020-08" db="EMBL/GenBank/DDBJ databases">
        <title>Sequencing the genomes of 1000 actinobacteria strains.</title>
        <authorList>
            <person name="Klenk H.-P."/>
        </authorList>
    </citation>
    <scope>NUCLEOTIDE SEQUENCE [LARGE SCALE GENOMIC DNA]</scope>
    <source>
        <strain evidence="8 9">DSM 45486</strain>
    </source>
</reference>
<evidence type="ECO:0000256" key="4">
    <source>
        <dbReference type="ARBA" id="ARBA00023163"/>
    </source>
</evidence>
<dbReference type="Proteomes" id="UP000552097">
    <property type="component" value="Unassembled WGS sequence"/>
</dbReference>
<dbReference type="PANTHER" id="PTHR43214">
    <property type="entry name" value="TWO-COMPONENT RESPONSE REGULATOR"/>
    <property type="match status" value="1"/>
</dbReference>
<dbReference type="SMART" id="SM00421">
    <property type="entry name" value="HTH_LUXR"/>
    <property type="match status" value="1"/>
</dbReference>
<evidence type="ECO:0000313" key="8">
    <source>
        <dbReference type="EMBL" id="MBB5801497.1"/>
    </source>
</evidence>
<evidence type="ECO:0000313" key="9">
    <source>
        <dbReference type="Proteomes" id="UP000552097"/>
    </source>
</evidence>
<dbReference type="PROSITE" id="PS50110">
    <property type="entry name" value="RESPONSE_REGULATORY"/>
    <property type="match status" value="1"/>
</dbReference>
<dbReference type="InterPro" id="IPR000792">
    <property type="entry name" value="Tscrpt_reg_LuxR_C"/>
</dbReference>
<sequence>MTIRVLVADDQEPVREALRMVLDGEADIEVIGEAANGAEAVHLALTRRPDVVVMDLRMPHGDGIAAITRLTATDPAPKILALTTFDLDEYLFGALAAGASGYLLKESDPAHVLDAVRSLHEGRGLIDPKVTGRLIARFAQLSPRPVPRQLDQLTPREHEVLAHVVQGLSNGEIATALTIEEGTVKTHVARIFTKLGFRTRVHAVIYAYEHGLAAIDR</sequence>
<dbReference type="GO" id="GO:0003677">
    <property type="term" value="F:DNA binding"/>
    <property type="evidence" value="ECO:0007669"/>
    <property type="project" value="UniProtKB-KW"/>
</dbReference>
<dbReference type="Pfam" id="PF00196">
    <property type="entry name" value="GerE"/>
    <property type="match status" value="1"/>
</dbReference>
<dbReference type="Pfam" id="PF00072">
    <property type="entry name" value="Response_reg"/>
    <property type="match status" value="1"/>
</dbReference>
<evidence type="ECO:0000256" key="5">
    <source>
        <dbReference type="PROSITE-ProRule" id="PRU00169"/>
    </source>
</evidence>
<dbReference type="Gene3D" id="3.40.50.2300">
    <property type="match status" value="1"/>
</dbReference>
<organism evidence="8 9">
    <name type="scientific">Saccharothrix ecbatanensis</name>
    <dbReference type="NCBI Taxonomy" id="1105145"/>
    <lineage>
        <taxon>Bacteria</taxon>
        <taxon>Bacillati</taxon>
        <taxon>Actinomycetota</taxon>
        <taxon>Actinomycetes</taxon>
        <taxon>Pseudonocardiales</taxon>
        <taxon>Pseudonocardiaceae</taxon>
        <taxon>Saccharothrix</taxon>
    </lineage>
</organism>
<evidence type="ECO:0000256" key="3">
    <source>
        <dbReference type="ARBA" id="ARBA00023125"/>
    </source>
</evidence>
<proteinExistence type="predicted"/>
<dbReference type="CDD" id="cd06170">
    <property type="entry name" value="LuxR_C_like"/>
    <property type="match status" value="1"/>
</dbReference>
<dbReference type="InterPro" id="IPR001789">
    <property type="entry name" value="Sig_transdc_resp-reg_receiver"/>
</dbReference>
<dbReference type="AlphaFoldDB" id="A0A7W9HFV6"/>
<feature type="domain" description="Response regulatory" evidence="7">
    <location>
        <begin position="4"/>
        <end position="120"/>
    </location>
</feature>
<dbReference type="SUPFAM" id="SSF52172">
    <property type="entry name" value="CheY-like"/>
    <property type="match status" value="1"/>
</dbReference>
<dbReference type="InterPro" id="IPR058245">
    <property type="entry name" value="NreC/VraR/RcsB-like_REC"/>
</dbReference>
<name>A0A7W9HFV6_9PSEU</name>
<dbReference type="InterPro" id="IPR039420">
    <property type="entry name" value="WalR-like"/>
</dbReference>
<keyword evidence="4" id="KW-0804">Transcription</keyword>
<comment type="caution">
    <text evidence="8">The sequence shown here is derived from an EMBL/GenBank/DDBJ whole genome shotgun (WGS) entry which is preliminary data.</text>
</comment>
<keyword evidence="1 5" id="KW-0597">Phosphoprotein</keyword>
<dbReference type="EMBL" id="JACHMO010000001">
    <property type="protein sequence ID" value="MBB5801497.1"/>
    <property type="molecule type" value="Genomic_DNA"/>
</dbReference>
<dbReference type="PRINTS" id="PR00038">
    <property type="entry name" value="HTHLUXR"/>
</dbReference>
<dbReference type="GO" id="GO:0006355">
    <property type="term" value="P:regulation of DNA-templated transcription"/>
    <property type="evidence" value="ECO:0007669"/>
    <property type="project" value="InterPro"/>
</dbReference>
<dbReference type="GO" id="GO:0000160">
    <property type="term" value="P:phosphorelay signal transduction system"/>
    <property type="evidence" value="ECO:0007669"/>
    <property type="project" value="InterPro"/>
</dbReference>
<evidence type="ECO:0000256" key="2">
    <source>
        <dbReference type="ARBA" id="ARBA00023015"/>
    </source>
</evidence>
<protein>
    <submittedName>
        <fullName evidence="8">DNA-binding NarL/FixJ family response regulator</fullName>
    </submittedName>
</protein>
<dbReference type="PROSITE" id="PS50043">
    <property type="entry name" value="HTH_LUXR_2"/>
    <property type="match status" value="1"/>
</dbReference>
<dbReference type="InterPro" id="IPR011006">
    <property type="entry name" value="CheY-like_superfamily"/>
</dbReference>
<dbReference type="RefSeq" id="WP_184917398.1">
    <property type="nucleotide sequence ID" value="NZ_JACHMO010000001.1"/>
</dbReference>
<keyword evidence="3 8" id="KW-0238">DNA-binding</keyword>
<evidence type="ECO:0000256" key="1">
    <source>
        <dbReference type="ARBA" id="ARBA00022553"/>
    </source>
</evidence>
<evidence type="ECO:0000259" key="6">
    <source>
        <dbReference type="PROSITE" id="PS50043"/>
    </source>
</evidence>
<accession>A0A7W9HFV6</accession>
<dbReference type="PROSITE" id="PS00622">
    <property type="entry name" value="HTH_LUXR_1"/>
    <property type="match status" value="1"/>
</dbReference>
<dbReference type="PANTHER" id="PTHR43214:SF24">
    <property type="entry name" value="TRANSCRIPTIONAL REGULATORY PROTEIN NARL-RELATED"/>
    <property type="match status" value="1"/>
</dbReference>
<dbReference type="SMART" id="SM00448">
    <property type="entry name" value="REC"/>
    <property type="match status" value="1"/>
</dbReference>
<keyword evidence="2" id="KW-0805">Transcription regulation</keyword>
<dbReference type="CDD" id="cd17535">
    <property type="entry name" value="REC_NarL-like"/>
    <property type="match status" value="1"/>
</dbReference>